<feature type="region of interest" description="Disordered" evidence="8">
    <location>
        <begin position="284"/>
        <end position="325"/>
    </location>
</feature>
<reference evidence="14" key="1">
    <citation type="submission" date="2025-08" db="UniProtKB">
        <authorList>
            <consortium name="RefSeq"/>
        </authorList>
    </citation>
    <scope>IDENTIFICATION</scope>
</reference>
<name>A0A1S3S8Z7_SALSA</name>
<evidence type="ECO:0000259" key="12">
    <source>
        <dbReference type="PROSITE" id="PS50261"/>
    </source>
</evidence>
<keyword evidence="5 9" id="KW-0472">Membrane</keyword>
<feature type="transmembrane region" description="Helical" evidence="9">
    <location>
        <begin position="742"/>
        <end position="764"/>
    </location>
</feature>
<dbReference type="KEGG" id="sasa:106607876"/>
<keyword evidence="4 9" id="KW-1133">Transmembrane helix</keyword>
<feature type="transmembrane region" description="Helical" evidence="9">
    <location>
        <begin position="945"/>
        <end position="964"/>
    </location>
</feature>
<protein>
    <submittedName>
        <fullName evidence="14">Adhesion G protein-coupled receptor F5 isoform X1</fullName>
    </submittedName>
</protein>
<dbReference type="FunFam" id="1.20.1070.10:FF:000058">
    <property type="entry name" value="Adhesion G protein-coupled receptor F5"/>
    <property type="match status" value="1"/>
</dbReference>
<evidence type="ECO:0000256" key="5">
    <source>
        <dbReference type="ARBA" id="ARBA00023136"/>
    </source>
</evidence>
<dbReference type="InterPro" id="IPR017981">
    <property type="entry name" value="GPCR_2-like_7TM"/>
</dbReference>
<keyword evidence="3 9" id="KW-0812">Transmembrane</keyword>
<dbReference type="Proteomes" id="UP001652741">
    <property type="component" value="Chromosome ssa06"/>
</dbReference>
<dbReference type="GO" id="GO:0016020">
    <property type="term" value="C:membrane"/>
    <property type="evidence" value="ECO:0007669"/>
    <property type="project" value="UniProtKB-SubCell"/>
</dbReference>
<organism evidence="13 14">
    <name type="scientific">Salmo salar</name>
    <name type="common">Atlantic salmon</name>
    <dbReference type="NCBI Taxonomy" id="8030"/>
    <lineage>
        <taxon>Eukaryota</taxon>
        <taxon>Metazoa</taxon>
        <taxon>Chordata</taxon>
        <taxon>Craniata</taxon>
        <taxon>Vertebrata</taxon>
        <taxon>Euteleostomi</taxon>
        <taxon>Actinopterygii</taxon>
        <taxon>Neopterygii</taxon>
        <taxon>Teleostei</taxon>
        <taxon>Protacanthopterygii</taxon>
        <taxon>Salmoniformes</taxon>
        <taxon>Salmonidae</taxon>
        <taxon>Salmoninae</taxon>
        <taxon>Salmo</taxon>
    </lineage>
</organism>
<feature type="signal peptide" evidence="10">
    <location>
        <begin position="1"/>
        <end position="25"/>
    </location>
</feature>
<keyword evidence="14" id="KW-0675">Receptor</keyword>
<dbReference type="InterPro" id="IPR057400">
    <property type="entry name" value="ADGRF3/5_N"/>
</dbReference>
<feature type="transmembrane region" description="Helical" evidence="9">
    <location>
        <begin position="976"/>
        <end position="998"/>
    </location>
</feature>
<evidence type="ECO:0000313" key="13">
    <source>
        <dbReference type="Proteomes" id="UP001652741"/>
    </source>
</evidence>
<dbReference type="PROSITE" id="PS50261">
    <property type="entry name" value="G_PROTEIN_RECEP_F2_4"/>
    <property type="match status" value="1"/>
</dbReference>
<feature type="transmembrane region" description="Helical" evidence="9">
    <location>
        <begin position="818"/>
        <end position="840"/>
    </location>
</feature>
<dbReference type="GO" id="GO:0004930">
    <property type="term" value="F:G protein-coupled receptor activity"/>
    <property type="evidence" value="ECO:0007669"/>
    <property type="project" value="InterPro"/>
</dbReference>
<feature type="transmembrane region" description="Helical" evidence="9">
    <location>
        <begin position="852"/>
        <end position="878"/>
    </location>
</feature>
<proteinExistence type="inferred from homology"/>
<keyword evidence="10" id="KW-0732">Signal</keyword>
<evidence type="ECO:0000256" key="4">
    <source>
        <dbReference type="ARBA" id="ARBA00022989"/>
    </source>
</evidence>
<dbReference type="Gene3D" id="2.60.220.50">
    <property type="match status" value="1"/>
</dbReference>
<evidence type="ECO:0000313" key="14">
    <source>
        <dbReference type="RefSeq" id="XP_014060811.1"/>
    </source>
</evidence>
<feature type="transmembrane region" description="Helical" evidence="9">
    <location>
        <begin position="898"/>
        <end position="924"/>
    </location>
</feature>
<feature type="chain" id="PRO_5010182775" evidence="10">
    <location>
        <begin position="26"/>
        <end position="1059"/>
    </location>
</feature>
<dbReference type="PRINTS" id="PR00249">
    <property type="entry name" value="GPCRSECRETIN"/>
</dbReference>
<feature type="compositionally biased region" description="Low complexity" evidence="8">
    <location>
        <begin position="294"/>
        <end position="324"/>
    </location>
</feature>
<dbReference type="PANTHER" id="PTHR45813:SF4">
    <property type="entry name" value="ADHESION G PROTEIN-COUPLED RECEPTOR F5"/>
    <property type="match status" value="1"/>
</dbReference>
<sequence>MASPKTVWYFSVLLVLCCSLEKQDCLETPNVTSEESPADGSQVPSREKREVTATIYEKVGEVQLDVYNITLETIHYLKSQVKNVTYPILISNELFVTDINITTECSSDPSGFSCRCEDQYSWSCDQCSSNGSCDKIVDGKICRCLNDYPSDGKFCQPITNLTACPSPTTTAEPSTIYGEIIEIELDMTDISATLIDVLRASVNDLTYPVLISKSLNVTDVNFTTACYPNSTCRCEDQYGWSCDQCLSYGSCDSTDDSCGCIKAIPPYGPFCQPITNLTACTTPSPTAAKKSTERSTTTMTPSSTTSIPTTKQSTASSATPTTPSENTLNLQFTMALDFQSIFNDENNAMFKDIDQTIKVIYKRNMKGFISAKLNSLKKGSVIADFTVMTTIVDNGEIAKAKKDIVSTLGEKYQIQLICLNDMIYGNGQVDEKVVVYCKPDEVGEKTAICNKNGTFSDRVDNCVLKEIDNLFSLSQALVGTGLPVFLERLRNSTFTLLGRIAESPATISTVVNILKNVANVSRSTPINKPLMKNFLDTAGVLTSNAAKASWGVLNTNLTKNDSSGFLGTVETISNFLTDDFVDIATSSIFLNKTTVNNSVNNLFNLNSSVLIDIPASEASYSSITIITFESLDNVLPARNSSSLNNRVNSVNTINGKVVLVKVNGTIKNVTFRFDVLNKTLANPQCVFWNFNLFDGLGGWDGKGCELQSDKNGTVTCHCNHLTSFSILMSPFIPAVLRVALDFITYIGVGISMGCLVVCLIIEMLVWNAVTGNNTSYIRHVSIVNIAFSLLIADIWFIIGAAISENPKKDLPACSTATFFIHFFYLALFFWMLVSGLLLLYRTVMVFSHMSKPAMLAISFSLGYGAPLIIAVITIAVTAPGKQYIRGNDGVCWLNWTESMALLAFVIPALTIVVINLLILIVVLFKMLRRGVGDVTQPDERNALVVIARCLAILTPFFGTTWGLGVGTMTTPNNLGIHIVFAIFNSLQGLFILVFGTLLDKKIREALTGRSQVSSNRTRTTSAPTSSSGLGFFRIRRRNVFNVSAAPTSSTNGASETFNT</sequence>
<evidence type="ECO:0000256" key="3">
    <source>
        <dbReference type="ARBA" id="ARBA00022692"/>
    </source>
</evidence>
<dbReference type="Pfam" id="PF00002">
    <property type="entry name" value="7tm_2"/>
    <property type="match status" value="1"/>
</dbReference>
<evidence type="ECO:0000256" key="10">
    <source>
        <dbReference type="SAM" id="SignalP"/>
    </source>
</evidence>
<dbReference type="InterPro" id="IPR057244">
    <property type="entry name" value="GAIN_B"/>
</dbReference>
<dbReference type="InterPro" id="IPR000832">
    <property type="entry name" value="GPCR_2_secretin-like"/>
</dbReference>
<evidence type="ECO:0000256" key="9">
    <source>
        <dbReference type="SAM" id="Phobius"/>
    </source>
</evidence>
<dbReference type="RefSeq" id="XP_014060811.1">
    <property type="nucleotide sequence ID" value="XM_014205336.2"/>
</dbReference>
<feature type="transmembrane region" description="Helical" evidence="9">
    <location>
        <begin position="776"/>
        <end position="798"/>
    </location>
</feature>
<dbReference type="AlphaFoldDB" id="A0A1S3S8Z7"/>
<evidence type="ECO:0000256" key="6">
    <source>
        <dbReference type="ARBA" id="ARBA00023157"/>
    </source>
</evidence>
<dbReference type="GO" id="GO:0007166">
    <property type="term" value="P:cell surface receptor signaling pathway"/>
    <property type="evidence" value="ECO:0007669"/>
    <property type="project" value="InterPro"/>
</dbReference>
<dbReference type="SMART" id="SM00303">
    <property type="entry name" value="GPS"/>
    <property type="match status" value="1"/>
</dbReference>
<dbReference type="Pfam" id="PF25387">
    <property type="entry name" value="ADGRF3_N"/>
    <property type="match status" value="2"/>
</dbReference>
<feature type="domain" description="G-protein coupled receptors family 2 profile 2" evidence="12">
    <location>
        <begin position="740"/>
        <end position="999"/>
    </location>
</feature>
<dbReference type="CDD" id="cd15932">
    <property type="entry name" value="7tmB2_GPR116-like_Adhesion_VI"/>
    <property type="match status" value="1"/>
</dbReference>
<keyword evidence="7" id="KW-0325">Glycoprotein</keyword>
<dbReference type="Gene3D" id="1.20.1070.10">
    <property type="entry name" value="Rhodopsin 7-helix transmembrane proteins"/>
    <property type="match status" value="1"/>
</dbReference>
<dbReference type="GeneID" id="106607876"/>
<keyword evidence="13" id="KW-1185">Reference proteome</keyword>
<dbReference type="InterPro" id="IPR051587">
    <property type="entry name" value="Adhesion_GPCR"/>
</dbReference>
<dbReference type="InterPro" id="IPR000203">
    <property type="entry name" value="GPS"/>
</dbReference>
<dbReference type="OrthoDB" id="10040049at2759"/>
<dbReference type="PANTHER" id="PTHR45813">
    <property type="entry name" value="IG-LIKE DOMAIN-CONTAINING PROTEIN"/>
    <property type="match status" value="1"/>
</dbReference>
<dbReference type="InterPro" id="IPR046338">
    <property type="entry name" value="GAIN_dom_sf"/>
</dbReference>
<dbReference type="Pfam" id="PF01825">
    <property type="entry name" value="GPS"/>
    <property type="match status" value="1"/>
</dbReference>
<evidence type="ECO:0000259" key="11">
    <source>
        <dbReference type="PROSITE" id="PS50221"/>
    </source>
</evidence>
<evidence type="ECO:0000256" key="8">
    <source>
        <dbReference type="SAM" id="MobiDB-lite"/>
    </source>
</evidence>
<dbReference type="GO" id="GO:0007189">
    <property type="term" value="P:adenylate cyclase-activating G protein-coupled receptor signaling pathway"/>
    <property type="evidence" value="ECO:0007669"/>
    <property type="project" value="TreeGrafter"/>
</dbReference>
<comment type="similarity">
    <text evidence="2">Belongs to the G-protein coupled receptor 2 family. Adhesion G-protein coupled receptor (ADGR) subfamily.</text>
</comment>
<evidence type="ECO:0000256" key="1">
    <source>
        <dbReference type="ARBA" id="ARBA00004141"/>
    </source>
</evidence>
<feature type="domain" description="GAIN-B" evidence="11">
    <location>
        <begin position="579"/>
        <end position="734"/>
    </location>
</feature>
<accession>A0A1S3S8Z7</accession>
<evidence type="ECO:0000256" key="7">
    <source>
        <dbReference type="ARBA" id="ARBA00023180"/>
    </source>
</evidence>
<gene>
    <name evidence="14" type="primary">LOC106607876</name>
</gene>
<keyword evidence="6" id="KW-1015">Disulfide bond</keyword>
<evidence type="ECO:0000256" key="2">
    <source>
        <dbReference type="ARBA" id="ARBA00007343"/>
    </source>
</evidence>
<dbReference type="PROSITE" id="PS50221">
    <property type="entry name" value="GAIN_B"/>
    <property type="match status" value="1"/>
</dbReference>
<comment type="subcellular location">
    <subcellularLocation>
        <location evidence="1">Membrane</location>
        <topology evidence="1">Multi-pass membrane protein</topology>
    </subcellularLocation>
</comment>